<feature type="transmembrane region" description="Helical" evidence="1">
    <location>
        <begin position="133"/>
        <end position="156"/>
    </location>
</feature>
<keyword evidence="1" id="KW-0472">Membrane</keyword>
<keyword evidence="1" id="KW-1133">Transmembrane helix</keyword>
<keyword evidence="1" id="KW-0812">Transmembrane</keyword>
<dbReference type="InterPro" id="IPR005625">
    <property type="entry name" value="PepSY-ass_TM"/>
</dbReference>
<reference evidence="3" key="1">
    <citation type="journal article" date="2019" name="Int. J. Syst. Evol. Microbiol.">
        <title>The Global Catalogue of Microorganisms (GCM) 10K type strain sequencing project: providing services to taxonomists for standard genome sequencing and annotation.</title>
        <authorList>
            <consortium name="The Broad Institute Genomics Platform"/>
            <consortium name="The Broad Institute Genome Sequencing Center for Infectious Disease"/>
            <person name="Wu L."/>
            <person name="Ma J."/>
        </authorList>
    </citation>
    <scope>NUCLEOTIDE SEQUENCE [LARGE SCALE GENOMIC DNA]</scope>
    <source>
        <strain evidence="3">CGMCC 1.15304</strain>
    </source>
</reference>
<evidence type="ECO:0000313" key="3">
    <source>
        <dbReference type="Proteomes" id="UP001595776"/>
    </source>
</evidence>
<dbReference type="EMBL" id="JBHSCR010000033">
    <property type="protein sequence ID" value="MFC4349583.1"/>
    <property type="molecule type" value="Genomic_DNA"/>
</dbReference>
<organism evidence="2 3">
    <name type="scientific">Kordiimonas lipolytica</name>
    <dbReference type="NCBI Taxonomy" id="1662421"/>
    <lineage>
        <taxon>Bacteria</taxon>
        <taxon>Pseudomonadati</taxon>
        <taxon>Pseudomonadota</taxon>
        <taxon>Alphaproteobacteria</taxon>
        <taxon>Kordiimonadales</taxon>
        <taxon>Kordiimonadaceae</taxon>
        <taxon>Kordiimonas</taxon>
    </lineage>
</organism>
<dbReference type="RefSeq" id="WP_068147146.1">
    <property type="nucleotide sequence ID" value="NZ_JBHSCR010000033.1"/>
</dbReference>
<proteinExistence type="predicted"/>
<dbReference type="PANTHER" id="PTHR34219">
    <property type="entry name" value="IRON-REGULATED INNER MEMBRANE PROTEIN-RELATED"/>
    <property type="match status" value="1"/>
</dbReference>
<evidence type="ECO:0000256" key="1">
    <source>
        <dbReference type="SAM" id="Phobius"/>
    </source>
</evidence>
<sequence length="338" mass="36845">MRRTIYKFHKWLGLAFGMLLMAQAGSGVLLSFRPQLQAWELSRHPAASAEMGVNDAVAAVLDAFPGARPERVYVAAELGDPLAVRLADSSDPRFVAVWRKHDVLAVAGLPLHGALQWLFEWHEGLWWSGAGRWVLVFQAFLLMGFVVSGLYFWWPLRHKQGLKVKWRSPPVRRWYDVHRIIGICSAPFLVLAVLTGGTMAVRAMAGGSAPVLPVGPRGPVQVDEAFECAACGPLKEIRMTPAGGYRLIYASKKAPWPLAADSIAVSAKGRASPRMAQDATAAQKLLGWMYPLHTGKAMGVFGQLVTLVVGLALSVLPVVGGLLWLRRRPRKKSVACGA</sequence>
<dbReference type="Pfam" id="PF03929">
    <property type="entry name" value="PepSY_TM"/>
    <property type="match status" value="1"/>
</dbReference>
<accession>A0ABV8UE97</accession>
<feature type="transmembrane region" description="Helical" evidence="1">
    <location>
        <begin position="300"/>
        <end position="325"/>
    </location>
</feature>
<dbReference type="Proteomes" id="UP001595776">
    <property type="component" value="Unassembled WGS sequence"/>
</dbReference>
<gene>
    <name evidence="2" type="ORF">ACFO5Q_17165</name>
</gene>
<protein>
    <submittedName>
        <fullName evidence="2">PepSY-associated TM helix domain-containing protein</fullName>
    </submittedName>
</protein>
<feature type="transmembrane region" description="Helical" evidence="1">
    <location>
        <begin position="12"/>
        <end position="32"/>
    </location>
</feature>
<feature type="transmembrane region" description="Helical" evidence="1">
    <location>
        <begin position="177"/>
        <end position="201"/>
    </location>
</feature>
<keyword evidence="3" id="KW-1185">Reference proteome</keyword>
<name>A0ABV8UE97_9PROT</name>
<evidence type="ECO:0000313" key="2">
    <source>
        <dbReference type="EMBL" id="MFC4349583.1"/>
    </source>
</evidence>
<dbReference type="PANTHER" id="PTHR34219:SF3">
    <property type="entry name" value="BLL7967 PROTEIN"/>
    <property type="match status" value="1"/>
</dbReference>
<comment type="caution">
    <text evidence="2">The sequence shown here is derived from an EMBL/GenBank/DDBJ whole genome shotgun (WGS) entry which is preliminary data.</text>
</comment>